<keyword evidence="2" id="KW-1185">Reference proteome</keyword>
<reference evidence="1" key="1">
    <citation type="submission" date="2021-09" db="EMBL/GenBank/DDBJ databases">
        <authorList>
            <consortium name="AG Swart"/>
            <person name="Singh M."/>
            <person name="Singh A."/>
            <person name="Seah K."/>
            <person name="Emmerich C."/>
        </authorList>
    </citation>
    <scope>NUCLEOTIDE SEQUENCE</scope>
    <source>
        <strain evidence="1">ATCC30299</strain>
    </source>
</reference>
<gene>
    <name evidence="1" type="ORF">BSTOLATCC_MIC20540</name>
</gene>
<proteinExistence type="predicted"/>
<comment type="caution">
    <text evidence="1">The sequence shown here is derived from an EMBL/GenBank/DDBJ whole genome shotgun (WGS) entry which is preliminary data.</text>
</comment>
<sequence length="277" mass="31834">MNQDSHLALADTEILNALSFLISKHSNIKKKLLTNEVFVPGQEKRLNRSSSSSILESLSTDSESSISHSFELRQRKSASSRSRASSVAKKSPKVSVYSIDQYYTIDTVFSSLVEKYMGTSWIKLSDSGPEIHKTAIRQFFLDCYVCDQNFMNLVLHPLISKEWINLDDFTKSIEGASKISSFGLFNINLLKSTEKSKRRSYKFARMLFYFRFVEHEAGNGLGRDSLYRVLDMADKRARPQLEMWVDMLMKKASQIRGYHKEKISFNEFRNLMSEGVL</sequence>
<accession>A0AAU9JBG0</accession>
<organism evidence="1 2">
    <name type="scientific">Blepharisma stoltei</name>
    <dbReference type="NCBI Taxonomy" id="1481888"/>
    <lineage>
        <taxon>Eukaryota</taxon>
        <taxon>Sar</taxon>
        <taxon>Alveolata</taxon>
        <taxon>Ciliophora</taxon>
        <taxon>Postciliodesmatophora</taxon>
        <taxon>Heterotrichea</taxon>
        <taxon>Heterotrichida</taxon>
        <taxon>Blepharismidae</taxon>
        <taxon>Blepharisma</taxon>
    </lineage>
</organism>
<dbReference type="AlphaFoldDB" id="A0AAU9JBG0"/>
<dbReference type="EMBL" id="CAJZBQ010000020">
    <property type="protein sequence ID" value="CAG9318056.1"/>
    <property type="molecule type" value="Genomic_DNA"/>
</dbReference>
<evidence type="ECO:0000313" key="2">
    <source>
        <dbReference type="Proteomes" id="UP001162131"/>
    </source>
</evidence>
<evidence type="ECO:0000313" key="1">
    <source>
        <dbReference type="EMBL" id="CAG9318056.1"/>
    </source>
</evidence>
<name>A0AAU9JBG0_9CILI</name>
<protein>
    <submittedName>
        <fullName evidence="1">Uncharacterized protein</fullName>
    </submittedName>
</protein>
<dbReference type="Proteomes" id="UP001162131">
    <property type="component" value="Unassembled WGS sequence"/>
</dbReference>